<evidence type="ECO:0000256" key="1">
    <source>
        <dbReference type="ARBA" id="ARBA00022485"/>
    </source>
</evidence>
<dbReference type="Gene3D" id="1.10.1060.10">
    <property type="entry name" value="Alpha-helical ferredoxin"/>
    <property type="match status" value="1"/>
</dbReference>
<organism evidence="8 9">
    <name type="scientific">Asticcacaulis benevestitus DSM 16100 = ATCC BAA-896</name>
    <dbReference type="NCBI Taxonomy" id="1121022"/>
    <lineage>
        <taxon>Bacteria</taxon>
        <taxon>Pseudomonadati</taxon>
        <taxon>Pseudomonadota</taxon>
        <taxon>Alphaproteobacteria</taxon>
        <taxon>Caulobacterales</taxon>
        <taxon>Caulobacteraceae</taxon>
        <taxon>Asticcacaulis</taxon>
    </lineage>
</organism>
<dbReference type="AlphaFoldDB" id="V4RQF8"/>
<dbReference type="Pfam" id="PF14691">
    <property type="entry name" value="Fer4_20"/>
    <property type="match status" value="1"/>
</dbReference>
<dbReference type="Proteomes" id="UP000017837">
    <property type="component" value="Unassembled WGS sequence"/>
</dbReference>
<dbReference type="eggNOG" id="COG0493">
    <property type="taxonomic scope" value="Bacteria"/>
</dbReference>
<keyword evidence="1" id="KW-0004">4Fe-4S</keyword>
<keyword evidence="9" id="KW-1185">Reference proteome</keyword>
<accession>V4RQF8</accession>
<dbReference type="InterPro" id="IPR028261">
    <property type="entry name" value="DPD_II"/>
</dbReference>
<dbReference type="GO" id="GO:0016491">
    <property type="term" value="F:oxidoreductase activity"/>
    <property type="evidence" value="ECO:0007669"/>
    <property type="project" value="UniProtKB-KW"/>
</dbReference>
<dbReference type="Gene3D" id="3.50.50.60">
    <property type="entry name" value="FAD/NAD(P)-binding domain"/>
    <property type="match status" value="1"/>
</dbReference>
<reference evidence="8 9" key="1">
    <citation type="journal article" date="2014" name="Nature">
        <title>Sequential evolution of bacterial morphology by co-option of a developmental regulator.</title>
        <authorList>
            <person name="Jiang C."/>
            <person name="Brown P.J."/>
            <person name="Ducret A."/>
            <person name="Brun Y.V."/>
        </authorList>
    </citation>
    <scope>NUCLEOTIDE SEQUENCE [LARGE SCALE GENOMIC DNA]</scope>
    <source>
        <strain evidence="8 9">DSM 16100</strain>
    </source>
</reference>
<evidence type="ECO:0000259" key="6">
    <source>
        <dbReference type="Pfam" id="PF07992"/>
    </source>
</evidence>
<keyword evidence="5" id="KW-0411">Iron-sulfur</keyword>
<keyword evidence="2" id="KW-0479">Metal-binding</keyword>
<dbReference type="InterPro" id="IPR036188">
    <property type="entry name" value="FAD/NAD-bd_sf"/>
</dbReference>
<name>V4RQF8_9CAUL</name>
<dbReference type="PANTHER" id="PTHR42783:SF3">
    <property type="entry name" value="GLUTAMATE SYNTHASE [NADPH] SMALL CHAIN-RELATED"/>
    <property type="match status" value="1"/>
</dbReference>
<keyword evidence="3" id="KW-0560">Oxidoreductase</keyword>
<evidence type="ECO:0000256" key="2">
    <source>
        <dbReference type="ARBA" id="ARBA00022723"/>
    </source>
</evidence>
<dbReference type="InterPro" id="IPR009051">
    <property type="entry name" value="Helical_ferredxn"/>
</dbReference>
<protein>
    <submittedName>
        <fullName evidence="8">Dihydropyrimidine dehydrogenase subunit A</fullName>
    </submittedName>
</protein>
<dbReference type="OrthoDB" id="9803192at2"/>
<evidence type="ECO:0000256" key="3">
    <source>
        <dbReference type="ARBA" id="ARBA00023002"/>
    </source>
</evidence>
<feature type="domain" description="FAD/NAD(P)-binding" evidence="6">
    <location>
        <begin position="148"/>
        <end position="458"/>
    </location>
</feature>
<evidence type="ECO:0000259" key="7">
    <source>
        <dbReference type="Pfam" id="PF14691"/>
    </source>
</evidence>
<dbReference type="Pfam" id="PF07992">
    <property type="entry name" value="Pyr_redox_2"/>
    <property type="match status" value="1"/>
</dbReference>
<evidence type="ECO:0000256" key="4">
    <source>
        <dbReference type="ARBA" id="ARBA00023004"/>
    </source>
</evidence>
<keyword evidence="4" id="KW-0408">Iron</keyword>
<dbReference type="SUPFAM" id="SSF46548">
    <property type="entry name" value="alpha-helical ferredoxin"/>
    <property type="match status" value="1"/>
</dbReference>
<evidence type="ECO:0000313" key="9">
    <source>
        <dbReference type="Proteomes" id="UP000017837"/>
    </source>
</evidence>
<dbReference type="GO" id="GO:0046872">
    <property type="term" value="F:metal ion binding"/>
    <property type="evidence" value="ECO:0007669"/>
    <property type="project" value="UniProtKB-KW"/>
</dbReference>
<dbReference type="GO" id="GO:0051539">
    <property type="term" value="F:4 iron, 4 sulfur cluster binding"/>
    <property type="evidence" value="ECO:0007669"/>
    <property type="project" value="UniProtKB-KW"/>
</dbReference>
<sequence>MDTNRFVIEVKKTPAKTDAKTRIENFNEIYADFKPTQASHQASRCAQCGVPFCQHGCPLSNNIPDWLRLTAEGRPQEAWELSAATSTLPEICGRICPQDRLCEGSCVLEQSGWQNVTIGSVERYLGDMAFENGWIEPIVPEVERSQSIGIIGAGPAGIAAADRLRTQGYKVTIYDRYDRAGGLLVYGIPSFKLEKHVVARRTDRLAASGVEYVMNTDIGADDHLTFEELREKHDAVLIATGVYKTRRLSVPGCGSKGVVAALDYLITANKVGFGDQIEDFANGRLNAEGKHVVVIGGGDTAMDCVRTATRQGAKSVTCVYRRDRANMPGSDREVSNAEEEGVRFEWLSAPKAVLGDADTVTGLKIQRMRLTTPDAQGRQGIEDIHGNEADLPADLIIEALGFEPENLPVLFNEPKLEVSRWGTLKVMAGEFATTVKGVFAAGDIVRGASLVVWAVREGQDAAADIHHYLQTELLVPANANGEPSSYALGAAE</sequence>
<dbReference type="EMBL" id="AWGB01000008">
    <property type="protein sequence ID" value="ESQ93468.1"/>
    <property type="molecule type" value="Genomic_DNA"/>
</dbReference>
<proteinExistence type="predicted"/>
<feature type="domain" description="Dihydroprymidine dehydrogenase" evidence="7">
    <location>
        <begin position="22"/>
        <end position="133"/>
    </location>
</feature>
<comment type="caution">
    <text evidence="8">The sequence shown here is derived from an EMBL/GenBank/DDBJ whole genome shotgun (WGS) entry which is preliminary data.</text>
</comment>
<dbReference type="PATRIC" id="fig|1121022.4.peg.1207"/>
<dbReference type="InterPro" id="IPR006006">
    <property type="entry name" value="GltD-like"/>
</dbReference>
<dbReference type="PANTHER" id="PTHR42783">
    <property type="entry name" value="GLUTAMATE SYNTHASE [NADPH] SMALL CHAIN"/>
    <property type="match status" value="1"/>
</dbReference>
<dbReference type="NCBIfam" id="TIGR01318">
    <property type="entry name" value="gltD_gamma_fam"/>
    <property type="match status" value="1"/>
</dbReference>
<dbReference type="STRING" id="1121022.GCA_000376105_00797"/>
<evidence type="ECO:0000256" key="5">
    <source>
        <dbReference type="ARBA" id="ARBA00023014"/>
    </source>
</evidence>
<dbReference type="InterPro" id="IPR023753">
    <property type="entry name" value="FAD/NAD-binding_dom"/>
</dbReference>
<dbReference type="SUPFAM" id="SSF51971">
    <property type="entry name" value="Nucleotide-binding domain"/>
    <property type="match status" value="1"/>
</dbReference>
<dbReference type="PRINTS" id="PR00419">
    <property type="entry name" value="ADXRDTASE"/>
</dbReference>
<gene>
    <name evidence="8" type="ORF">ABENE_06065</name>
</gene>
<evidence type="ECO:0000313" key="8">
    <source>
        <dbReference type="EMBL" id="ESQ93468.1"/>
    </source>
</evidence>
<dbReference type="RefSeq" id="WP_018080464.1">
    <property type="nucleotide sequence ID" value="NZ_AQWM01000002.1"/>
</dbReference>
<dbReference type="Gene3D" id="3.40.50.720">
    <property type="entry name" value="NAD(P)-binding Rossmann-like Domain"/>
    <property type="match status" value="1"/>
</dbReference>